<reference evidence="3 4" key="1">
    <citation type="submission" date="2014-02" db="EMBL/GenBank/DDBJ databases">
        <title>Diversity of Thermotogales isolates from hydrothermal vents.</title>
        <authorList>
            <person name="Haverkamp T.H.A."/>
            <person name="Lossouarn J."/>
            <person name="Geslin C."/>
            <person name="Nesbo C.L."/>
        </authorList>
    </citation>
    <scope>NUCLEOTIDE SEQUENCE [LARGE SCALE GENOMIC DNA]</scope>
    <source>
        <strain evidence="3 4">431</strain>
    </source>
</reference>
<evidence type="ECO:0000313" key="4">
    <source>
        <dbReference type="Proteomes" id="UP000185490"/>
    </source>
</evidence>
<accession>A0ABN4V216</accession>
<dbReference type="PANTHER" id="PTHR10357">
    <property type="entry name" value="ALPHA-AMYLASE FAMILY MEMBER"/>
    <property type="match status" value="1"/>
</dbReference>
<dbReference type="InterPro" id="IPR017853">
    <property type="entry name" value="GH"/>
</dbReference>
<dbReference type="RefSeq" id="WP_012056960.1">
    <property type="nucleotide sequence ID" value="NZ_CP007389.1"/>
</dbReference>
<dbReference type="SUPFAM" id="SSF51445">
    <property type="entry name" value="(Trans)glycosidases"/>
    <property type="match status" value="1"/>
</dbReference>
<dbReference type="Gene3D" id="3.20.20.80">
    <property type="entry name" value="Glycosidases"/>
    <property type="match status" value="1"/>
</dbReference>
<proteinExistence type="inferred from homology"/>
<evidence type="ECO:0000313" key="3">
    <source>
        <dbReference type="EMBL" id="APT73742.1"/>
    </source>
</evidence>
<feature type="domain" description="Glycosyl hydrolase family 13 catalytic" evidence="2">
    <location>
        <begin position="316"/>
        <end position="685"/>
    </location>
</feature>
<dbReference type="PANTHER" id="PTHR10357:SF179">
    <property type="entry name" value="NEUTRAL AND BASIC AMINO ACID TRANSPORT PROTEIN RBAT"/>
    <property type="match status" value="1"/>
</dbReference>
<protein>
    <submittedName>
        <fullName evidence="3">Alpha-amlyase</fullName>
    </submittedName>
</protein>
<organism evidence="3 4">
    <name type="scientific">Thermosipho melanesiensis</name>
    <dbReference type="NCBI Taxonomy" id="46541"/>
    <lineage>
        <taxon>Bacteria</taxon>
        <taxon>Thermotogati</taxon>
        <taxon>Thermotogota</taxon>
        <taxon>Thermotogae</taxon>
        <taxon>Thermotogales</taxon>
        <taxon>Fervidobacteriaceae</taxon>
        <taxon>Thermosipho</taxon>
    </lineage>
</organism>
<evidence type="ECO:0000256" key="1">
    <source>
        <dbReference type="ARBA" id="ARBA00008061"/>
    </source>
</evidence>
<dbReference type="Gene3D" id="3.90.400.10">
    <property type="entry name" value="Oligo-1,6-glucosidase, Domain 2"/>
    <property type="match status" value="1"/>
</dbReference>
<dbReference type="Pfam" id="PF00128">
    <property type="entry name" value="Alpha-amylase"/>
    <property type="match status" value="1"/>
</dbReference>
<dbReference type="EMBL" id="CP007389">
    <property type="protein sequence ID" value="APT73742.1"/>
    <property type="molecule type" value="Genomic_DNA"/>
</dbReference>
<dbReference type="PROSITE" id="PS51257">
    <property type="entry name" value="PROKAR_LIPOPROTEIN"/>
    <property type="match status" value="1"/>
</dbReference>
<evidence type="ECO:0000259" key="2">
    <source>
        <dbReference type="SMART" id="SM00642"/>
    </source>
</evidence>
<gene>
    <name evidence="3" type="ORF">BW47_03980</name>
</gene>
<keyword evidence="4" id="KW-1185">Reference proteome</keyword>
<dbReference type="InterPro" id="IPR045857">
    <property type="entry name" value="O16G_dom_2"/>
</dbReference>
<dbReference type="SMART" id="SM00642">
    <property type="entry name" value="Aamy"/>
    <property type="match status" value="1"/>
</dbReference>
<dbReference type="Proteomes" id="UP000185490">
    <property type="component" value="Chromosome"/>
</dbReference>
<name>A0ABN4V216_9BACT</name>
<sequence>MKKGILLFLVILLIFSSCVKTSPVILNISLYGDIEKLDSSKTFKVQSFEENIQIERYKLKILQEKKLIFEKDITTNFHINLGEIIPGKYTIRIDAYEKDNLILYGEKEALLSYGENNITIYTRFTNGKLVITLSSDGNTITQSKITGTLPASPVNTFIEENKTYIEKEVYPGVWEITIDATLNDNINKNYNTVIEILPSKTKEINFEINNSGITIMPVLPYLEKINNTTAQLDNEGIKLYWDYDLPATFWIYKGSNDFDISFVGTTTNNYFIDKNPLKEKYFYYVNAILDGKESGLTKIDAKKIIDEIFSSNIMYLLFVRSFFDSNNDGIGNLKGITQKMDYLKDLGISVIWLMPIFKATSYHGYDVVDYYNINPEYGTIEDLKELLEKAHENNIKVILDIPLNHSSDENIWFKDAIENTTNSKYWNYYIMSLEEKNEPHWHYKINSKGKKVYYFGIFSPSMPDFNLNNEEVKKLHKEILSYWINYGVDGFRFDAVKHFFGDDWDNGIEDSSKYSQELARYVKSIKKDAIIVGEVYDGNIDTLKKFAPMPVFDFNFMFNIRENFEGKDNLLSTWYKEVNYEEITPNYFPFINNHDLNRFISVLCDEKYKDTYHGTIQFALLNSLLVMLEGLPTIYYGDEIGLKGFKWNGPVYDEPVREPMQWYASQSGEGQTNWTKEIYISNNITFGNANIDGAIYDDPYDGISVEEQENENSLLTYFKTLFNLKKEYYSLSHGTVEILKNWKNLIVLKKTYFSQEALVIFNLDPFYSNNFTIPKDYKQIFYANLNDFTFEKVEKIIEKDTNYIINPRQVYIFIK</sequence>
<comment type="similarity">
    <text evidence="1">Belongs to the glycosyl hydrolase 13 family.</text>
</comment>
<dbReference type="InterPro" id="IPR006047">
    <property type="entry name" value="GH13_cat_dom"/>
</dbReference>